<dbReference type="AlphaFoldDB" id="A0A915ZFE8"/>
<sequence>MSTIHLDFHMIGAIDEAIFYDVNNFKTFAYIQFLFLLYLYYYDSNIIGVKIKIRIRMGGLLLPVYYSNLQRADVNQRSFCRLEKELNFIVIYKHLLWEEFS</sequence>
<keyword evidence="1" id="KW-0472">Membrane</keyword>
<evidence type="ECO:0000313" key="3">
    <source>
        <dbReference type="Proteomes" id="UP000684084"/>
    </source>
</evidence>
<proteinExistence type="predicted"/>
<dbReference type="EMBL" id="CAGKOT010000031">
    <property type="protein sequence ID" value="CAB5372651.1"/>
    <property type="molecule type" value="Genomic_DNA"/>
</dbReference>
<reference evidence="2" key="1">
    <citation type="submission" date="2020-05" db="EMBL/GenBank/DDBJ databases">
        <authorList>
            <person name="Rincon C."/>
            <person name="Sanders R I."/>
            <person name="Robbins C."/>
            <person name="Chaturvedi A."/>
        </authorList>
    </citation>
    <scope>NUCLEOTIDE SEQUENCE</scope>
    <source>
        <strain evidence="2">CHB12</strain>
    </source>
</reference>
<gene>
    <name evidence="2" type="ORF">CHRIB12_LOCUS13636</name>
</gene>
<comment type="caution">
    <text evidence="2">The sequence shown here is derived from an EMBL/GenBank/DDBJ whole genome shotgun (WGS) entry which is preliminary data.</text>
</comment>
<evidence type="ECO:0000256" key="1">
    <source>
        <dbReference type="SAM" id="Phobius"/>
    </source>
</evidence>
<organism evidence="2 3">
    <name type="scientific">Rhizophagus irregularis</name>
    <dbReference type="NCBI Taxonomy" id="588596"/>
    <lineage>
        <taxon>Eukaryota</taxon>
        <taxon>Fungi</taxon>
        <taxon>Fungi incertae sedis</taxon>
        <taxon>Mucoromycota</taxon>
        <taxon>Glomeromycotina</taxon>
        <taxon>Glomeromycetes</taxon>
        <taxon>Glomerales</taxon>
        <taxon>Glomeraceae</taxon>
        <taxon>Rhizophagus</taxon>
    </lineage>
</organism>
<feature type="transmembrane region" description="Helical" evidence="1">
    <location>
        <begin position="28"/>
        <end position="47"/>
    </location>
</feature>
<keyword evidence="1" id="KW-0812">Transmembrane</keyword>
<dbReference type="OrthoDB" id="10333680at2759"/>
<keyword evidence="1" id="KW-1133">Transmembrane helix</keyword>
<name>A0A915ZFE8_9GLOM</name>
<dbReference type="Proteomes" id="UP000684084">
    <property type="component" value="Unassembled WGS sequence"/>
</dbReference>
<protein>
    <submittedName>
        <fullName evidence="2">Uncharacterized protein</fullName>
    </submittedName>
</protein>
<evidence type="ECO:0000313" key="2">
    <source>
        <dbReference type="EMBL" id="CAB5372651.1"/>
    </source>
</evidence>
<accession>A0A915ZFE8</accession>